<comment type="similarity">
    <text evidence="2 8">Belongs to the CorA metal ion transporter (MIT) (TC 1.A.35) family.</text>
</comment>
<feature type="transmembrane region" description="Helical" evidence="8">
    <location>
        <begin position="305"/>
        <end position="325"/>
    </location>
</feature>
<dbReference type="Gene3D" id="3.30.460.20">
    <property type="entry name" value="CorA soluble domain-like"/>
    <property type="match status" value="1"/>
</dbReference>
<dbReference type="InterPro" id="IPR045861">
    <property type="entry name" value="CorA_cytoplasmic_dom"/>
</dbReference>
<dbReference type="GO" id="GO:0050897">
    <property type="term" value="F:cobalt ion binding"/>
    <property type="evidence" value="ECO:0007669"/>
    <property type="project" value="TreeGrafter"/>
</dbReference>
<dbReference type="InterPro" id="IPR045863">
    <property type="entry name" value="CorA_TM1_TM2"/>
</dbReference>
<comment type="function">
    <text evidence="8">Mediates influx of magnesium ions.</text>
</comment>
<evidence type="ECO:0000256" key="3">
    <source>
        <dbReference type="ARBA" id="ARBA00022448"/>
    </source>
</evidence>
<feature type="coiled-coil region" evidence="9">
    <location>
        <begin position="197"/>
        <end position="229"/>
    </location>
</feature>
<keyword evidence="4 8" id="KW-1003">Cell membrane</keyword>
<keyword evidence="11" id="KW-1185">Reference proteome</keyword>
<keyword evidence="3 8" id="KW-0813">Transport</keyword>
<accession>D0MJU5</accession>
<dbReference type="RefSeq" id="WP_012844364.1">
    <property type="nucleotide sequence ID" value="NC_013501.1"/>
</dbReference>
<keyword evidence="7 8" id="KW-0472">Membrane</keyword>
<organism evidence="10 11">
    <name type="scientific">Rhodothermus marinus (strain ATCC 43812 / DSM 4252 / R-10)</name>
    <name type="common">Rhodothermus obamensis</name>
    <dbReference type="NCBI Taxonomy" id="518766"/>
    <lineage>
        <taxon>Bacteria</taxon>
        <taxon>Pseudomonadati</taxon>
        <taxon>Rhodothermota</taxon>
        <taxon>Rhodothermia</taxon>
        <taxon>Rhodothermales</taxon>
        <taxon>Rhodothermaceae</taxon>
        <taxon>Rhodothermus</taxon>
    </lineage>
</organism>
<dbReference type="HOGENOM" id="CLU_007127_0_0_10"/>
<evidence type="ECO:0000256" key="6">
    <source>
        <dbReference type="ARBA" id="ARBA00022989"/>
    </source>
</evidence>
<comment type="subcellular location">
    <subcellularLocation>
        <location evidence="1">Cell membrane</location>
        <topology evidence="1">Multi-pass membrane protein</topology>
    </subcellularLocation>
    <subcellularLocation>
        <location evidence="8">Membrane</location>
        <topology evidence="8">Multi-pass membrane protein</topology>
    </subcellularLocation>
</comment>
<evidence type="ECO:0000256" key="9">
    <source>
        <dbReference type="SAM" id="Coils"/>
    </source>
</evidence>
<evidence type="ECO:0000313" key="11">
    <source>
        <dbReference type="Proteomes" id="UP000002221"/>
    </source>
</evidence>
<evidence type="ECO:0000256" key="4">
    <source>
        <dbReference type="ARBA" id="ARBA00022475"/>
    </source>
</evidence>
<dbReference type="KEGG" id="rmr:Rmar_1870"/>
<dbReference type="GO" id="GO:0005886">
    <property type="term" value="C:plasma membrane"/>
    <property type="evidence" value="ECO:0007669"/>
    <property type="project" value="UniProtKB-SubCell"/>
</dbReference>
<dbReference type="GO" id="GO:0015087">
    <property type="term" value="F:cobalt ion transmembrane transporter activity"/>
    <property type="evidence" value="ECO:0007669"/>
    <property type="project" value="UniProtKB-UniRule"/>
</dbReference>
<keyword evidence="5 8" id="KW-0812">Transmembrane</keyword>
<evidence type="ECO:0000256" key="1">
    <source>
        <dbReference type="ARBA" id="ARBA00004651"/>
    </source>
</evidence>
<dbReference type="OrthoDB" id="9803416at2"/>
<dbReference type="Proteomes" id="UP000002221">
    <property type="component" value="Chromosome"/>
</dbReference>
<dbReference type="InterPro" id="IPR004488">
    <property type="entry name" value="Mg/Co-transport_prot_CorA"/>
</dbReference>
<dbReference type="STRING" id="518766.Rmar_1870"/>
<dbReference type="EMBL" id="CP001807">
    <property type="protein sequence ID" value="ACY48753.1"/>
    <property type="molecule type" value="Genomic_DNA"/>
</dbReference>
<dbReference type="AlphaFoldDB" id="D0MJU5"/>
<reference evidence="10 11" key="1">
    <citation type="journal article" date="2009" name="Stand. Genomic Sci.">
        <title>Complete genome sequence of Rhodothermus marinus type strain (R-10).</title>
        <authorList>
            <person name="Nolan M."/>
            <person name="Tindall B.J."/>
            <person name="Pomrenke H."/>
            <person name="Lapidus A."/>
            <person name="Copeland A."/>
            <person name="Glavina Del Rio T."/>
            <person name="Lucas S."/>
            <person name="Chen F."/>
            <person name="Tice H."/>
            <person name="Cheng J.F."/>
            <person name="Saunders E."/>
            <person name="Han C."/>
            <person name="Bruce D."/>
            <person name="Goodwin L."/>
            <person name="Chain P."/>
            <person name="Pitluck S."/>
            <person name="Ovchinikova G."/>
            <person name="Pati A."/>
            <person name="Ivanova N."/>
            <person name="Mavromatis K."/>
            <person name="Chen A."/>
            <person name="Palaniappan K."/>
            <person name="Land M."/>
            <person name="Hauser L."/>
            <person name="Chang Y.J."/>
            <person name="Jeffries C.D."/>
            <person name="Brettin T."/>
            <person name="Goker M."/>
            <person name="Bristow J."/>
            <person name="Eisen J.A."/>
            <person name="Markowitz V."/>
            <person name="Hugenholtz P."/>
            <person name="Kyrpides N.C."/>
            <person name="Klenk H.P."/>
            <person name="Detter J.C."/>
        </authorList>
    </citation>
    <scope>NUCLEOTIDE SEQUENCE [LARGE SCALE GENOMIC DNA]</scope>
    <source>
        <strain evidence="11">ATCC 43812 / DSM 4252 / R-10</strain>
    </source>
</reference>
<dbReference type="PANTHER" id="PTHR46494:SF1">
    <property type="entry name" value="CORA FAMILY METAL ION TRANSPORTER (EUROFUNG)"/>
    <property type="match status" value="1"/>
</dbReference>
<dbReference type="NCBIfam" id="TIGR00383">
    <property type="entry name" value="corA"/>
    <property type="match status" value="1"/>
</dbReference>
<dbReference type="SUPFAM" id="SSF143865">
    <property type="entry name" value="CorA soluble domain-like"/>
    <property type="match status" value="1"/>
</dbReference>
<dbReference type="SUPFAM" id="SSF144083">
    <property type="entry name" value="Magnesium transport protein CorA, transmembrane region"/>
    <property type="match status" value="1"/>
</dbReference>
<evidence type="ECO:0000256" key="8">
    <source>
        <dbReference type="RuleBase" id="RU362010"/>
    </source>
</evidence>
<dbReference type="Gene3D" id="1.20.58.340">
    <property type="entry name" value="Magnesium transport protein CorA, transmembrane region"/>
    <property type="match status" value="2"/>
</dbReference>
<dbReference type="GO" id="GO:0015095">
    <property type="term" value="F:magnesium ion transmembrane transporter activity"/>
    <property type="evidence" value="ECO:0007669"/>
    <property type="project" value="UniProtKB-UniRule"/>
</dbReference>
<dbReference type="GO" id="GO:0000287">
    <property type="term" value="F:magnesium ion binding"/>
    <property type="evidence" value="ECO:0007669"/>
    <property type="project" value="TreeGrafter"/>
</dbReference>
<evidence type="ECO:0000256" key="2">
    <source>
        <dbReference type="ARBA" id="ARBA00009765"/>
    </source>
</evidence>
<sequence length="363" mass="42319">MTHRISRFREILARRRRKIGLPPGTLLPPERPPAEPVTVHLIDYDAEHLEEREIALEEIETILNYKDRPTVTWIDVTGLHDIRLIQQLGKLLSIHPLTLEDIVSTGQRPKLEEGEAYLYIVCHMLTFDEQDYTVTAEQVSLILGRGFVLTFQERSGDVFDPVRERLRQQIGRIRQRDASYLAYALLDVIVDHYFVVLEAISERAEQLEAEVLERADQQVQHELAALRRELIGMRRAVWPLREVFAELQRLENPLIAPETRPFLRDTYDHIVQVIEIVESLRELLAGLTDLYLSQLSHRMNEIMKVLTLVGTIFIPLTFIAGIYGMNFDYMPELHWRYGYPAVMLLMLVLALGMLYAFRRRGWI</sequence>
<proteinExistence type="inferred from homology"/>
<keyword evidence="9" id="KW-0175">Coiled coil</keyword>
<dbReference type="CDD" id="cd12828">
    <property type="entry name" value="TmCorA-like_1"/>
    <property type="match status" value="1"/>
</dbReference>
<dbReference type="FunFam" id="1.20.58.340:FF:000012">
    <property type="entry name" value="Magnesium transport protein CorA"/>
    <property type="match status" value="1"/>
</dbReference>
<dbReference type="PANTHER" id="PTHR46494">
    <property type="entry name" value="CORA FAMILY METAL ION TRANSPORTER (EUROFUNG)"/>
    <property type="match status" value="1"/>
</dbReference>
<evidence type="ECO:0000256" key="7">
    <source>
        <dbReference type="ARBA" id="ARBA00023136"/>
    </source>
</evidence>
<keyword evidence="8" id="KW-0460">Magnesium</keyword>
<protein>
    <recommendedName>
        <fullName evidence="8">Magnesium transport protein CorA</fullName>
    </recommendedName>
</protein>
<dbReference type="InterPro" id="IPR002523">
    <property type="entry name" value="MgTranspt_CorA/ZnTranspt_ZntB"/>
</dbReference>
<evidence type="ECO:0000256" key="5">
    <source>
        <dbReference type="ARBA" id="ARBA00022692"/>
    </source>
</evidence>
<keyword evidence="8" id="KW-0406">Ion transport</keyword>
<dbReference type="Pfam" id="PF01544">
    <property type="entry name" value="CorA"/>
    <property type="match status" value="1"/>
</dbReference>
<feature type="transmembrane region" description="Helical" evidence="8">
    <location>
        <begin position="337"/>
        <end position="357"/>
    </location>
</feature>
<name>D0MJU5_RHOM4</name>
<dbReference type="eggNOG" id="COG0598">
    <property type="taxonomic scope" value="Bacteria"/>
</dbReference>
<gene>
    <name evidence="8" type="primary">corA</name>
    <name evidence="10" type="ordered locus">Rmar_1870</name>
</gene>
<keyword evidence="6 8" id="KW-1133">Transmembrane helix</keyword>
<evidence type="ECO:0000313" key="10">
    <source>
        <dbReference type="EMBL" id="ACY48753.1"/>
    </source>
</evidence>